<protein>
    <recommendedName>
        <fullName evidence="3">Polysaccharide biosynthesis protein CapD-like domain-containing protein</fullName>
    </recommendedName>
</protein>
<feature type="transmembrane region" description="Helical" evidence="2">
    <location>
        <begin position="12"/>
        <end position="36"/>
    </location>
</feature>
<evidence type="ECO:0000313" key="4">
    <source>
        <dbReference type="EMBL" id="MBK1669477.1"/>
    </source>
</evidence>
<dbReference type="PANTHER" id="PTHR43318">
    <property type="entry name" value="UDP-N-ACETYLGLUCOSAMINE 4,6-DEHYDRATASE"/>
    <property type="match status" value="1"/>
</dbReference>
<dbReference type="CDD" id="cd05237">
    <property type="entry name" value="UDP_invert_4-6DH_SDR_e"/>
    <property type="match status" value="1"/>
</dbReference>
<dbReference type="RefSeq" id="WP_200341808.1">
    <property type="nucleotide sequence ID" value="NZ_NRRL01000050.1"/>
</dbReference>
<dbReference type="InterPro" id="IPR003869">
    <property type="entry name" value="Polysac_CapD-like"/>
</dbReference>
<feature type="transmembrane region" description="Helical" evidence="2">
    <location>
        <begin position="48"/>
        <end position="69"/>
    </location>
</feature>
<keyword evidence="5" id="KW-1185">Reference proteome</keyword>
<dbReference type="SUPFAM" id="SSF51735">
    <property type="entry name" value="NAD(P)-binding Rossmann-fold domains"/>
    <property type="match status" value="1"/>
</dbReference>
<comment type="caution">
    <text evidence="4">The sequence shown here is derived from an EMBL/GenBank/DDBJ whole genome shotgun (WGS) entry which is preliminary data.</text>
</comment>
<dbReference type="Pfam" id="PF02719">
    <property type="entry name" value="Polysacc_synt_2"/>
    <property type="match status" value="1"/>
</dbReference>
<dbReference type="Pfam" id="PF13727">
    <property type="entry name" value="CoA_binding_3"/>
    <property type="match status" value="1"/>
</dbReference>
<accession>A0ABS1DG73</accession>
<sequence length="657" mass="71825">MTGVFAARYRRAAVAFVHDAVMAAVSFVAAFALRLGDGITGYWSDPEFWLVVGIFTAVSAVVFWFMGLYRGIWRYASVQDMIAIVKAVTLSVLIFLPITFLITRLDSMPRSVLVIEWLLLVALLAGPRMIYRVFRDRGFHHLLEWGAPARVPVLLVGAGDAADLFIRDTTQDPNSGYEAVGILDEKGTRVGRRIRGVPVMGDLGDLDGVMASLRRRGKAPQRLIQTRSMGPEVLRTLLEKAETHGAMLSRLPSLTDFRDSRSDSGGKVELRPVALEDLLQRPQATLDRDAMRGFIAGRRVLVTGAGGSIGSELARQACEFGAQRLILLDHSETLLYGIGLELSETFPSTDRRCVLADVRDRVAIDGLMASERPDLVLHAAAVKHVPLAEDNPPEAALTNVIGTRNLADSSRAHGVTAMVLISTDKAINPSSVMGATKRLAECYAQACDMAERAQDRRQRGPGTRFTTVRFGNVLGSTGSVVPLFTRQIARGGPVTITHPEMTRYFMTVREAVQLVLQAAAISLRQEDGEDVGKVYVLDMGEPVKIVDLARQMIRLAGLRPEKDVRIQFTGVRPGEKLHEELFHSQEPVLATGHHGLQLAAARTANIEVLRKAIGDLESGARAGSIEQVKDILRHNVPEFRRQTEVKPSGKSVNAALS</sequence>
<evidence type="ECO:0000256" key="1">
    <source>
        <dbReference type="ARBA" id="ARBA00007430"/>
    </source>
</evidence>
<feature type="domain" description="Polysaccharide biosynthesis protein CapD-like" evidence="3">
    <location>
        <begin position="300"/>
        <end position="594"/>
    </location>
</feature>
<dbReference type="InterPro" id="IPR036291">
    <property type="entry name" value="NAD(P)-bd_dom_sf"/>
</dbReference>
<organism evidence="4 5">
    <name type="scientific">Rhodovibrio sodomensis</name>
    <dbReference type="NCBI Taxonomy" id="1088"/>
    <lineage>
        <taxon>Bacteria</taxon>
        <taxon>Pseudomonadati</taxon>
        <taxon>Pseudomonadota</taxon>
        <taxon>Alphaproteobacteria</taxon>
        <taxon>Rhodospirillales</taxon>
        <taxon>Rhodovibrionaceae</taxon>
        <taxon>Rhodovibrio</taxon>
    </lineage>
</organism>
<feature type="transmembrane region" description="Helical" evidence="2">
    <location>
        <begin position="81"/>
        <end position="102"/>
    </location>
</feature>
<dbReference type="EMBL" id="NRRL01000050">
    <property type="protein sequence ID" value="MBK1669477.1"/>
    <property type="molecule type" value="Genomic_DNA"/>
</dbReference>
<gene>
    <name evidence="4" type="ORF">CKO28_15670</name>
</gene>
<comment type="similarity">
    <text evidence="1">Belongs to the polysaccharide synthase family.</text>
</comment>
<proteinExistence type="inferred from homology"/>
<keyword evidence="2" id="KW-0812">Transmembrane</keyword>
<keyword evidence="2" id="KW-0472">Membrane</keyword>
<evidence type="ECO:0000313" key="5">
    <source>
        <dbReference type="Proteomes" id="UP001296873"/>
    </source>
</evidence>
<reference evidence="4 5" key="1">
    <citation type="journal article" date="2020" name="Microorganisms">
        <title>Osmotic Adaptation and Compatible Solute Biosynthesis of Phototrophic Bacteria as Revealed from Genome Analyses.</title>
        <authorList>
            <person name="Imhoff J.F."/>
            <person name="Rahn T."/>
            <person name="Kunzel S."/>
            <person name="Keller A."/>
            <person name="Neulinger S.C."/>
        </authorList>
    </citation>
    <scope>NUCLEOTIDE SEQUENCE [LARGE SCALE GENOMIC DNA]</scope>
    <source>
        <strain evidence="4 5">DSM 9895</strain>
    </source>
</reference>
<dbReference type="InterPro" id="IPR051203">
    <property type="entry name" value="Polysaccharide_Synthase-Rel"/>
</dbReference>
<dbReference type="PANTHER" id="PTHR43318:SF1">
    <property type="entry name" value="POLYSACCHARIDE BIOSYNTHESIS PROTEIN EPSC-RELATED"/>
    <property type="match status" value="1"/>
</dbReference>
<dbReference type="Proteomes" id="UP001296873">
    <property type="component" value="Unassembled WGS sequence"/>
</dbReference>
<dbReference type="Gene3D" id="3.40.50.720">
    <property type="entry name" value="NAD(P)-binding Rossmann-like Domain"/>
    <property type="match status" value="2"/>
</dbReference>
<name>A0ABS1DG73_9PROT</name>
<evidence type="ECO:0000256" key="2">
    <source>
        <dbReference type="SAM" id="Phobius"/>
    </source>
</evidence>
<keyword evidence="2" id="KW-1133">Transmembrane helix</keyword>
<evidence type="ECO:0000259" key="3">
    <source>
        <dbReference type="Pfam" id="PF02719"/>
    </source>
</evidence>